<evidence type="ECO:0000313" key="3">
    <source>
        <dbReference type="Proteomes" id="UP000784294"/>
    </source>
</evidence>
<protein>
    <submittedName>
        <fullName evidence="2">Uncharacterized protein</fullName>
    </submittedName>
</protein>
<dbReference type="Proteomes" id="UP000784294">
    <property type="component" value="Unassembled WGS sequence"/>
</dbReference>
<accession>A0A448WQJ0</accession>
<organism evidence="2 3">
    <name type="scientific">Protopolystoma xenopodis</name>
    <dbReference type="NCBI Taxonomy" id="117903"/>
    <lineage>
        <taxon>Eukaryota</taxon>
        <taxon>Metazoa</taxon>
        <taxon>Spiralia</taxon>
        <taxon>Lophotrochozoa</taxon>
        <taxon>Platyhelminthes</taxon>
        <taxon>Monogenea</taxon>
        <taxon>Polyopisthocotylea</taxon>
        <taxon>Polystomatidea</taxon>
        <taxon>Polystomatidae</taxon>
        <taxon>Protopolystoma</taxon>
    </lineage>
</organism>
<name>A0A448WQJ0_9PLAT</name>
<dbReference type="AlphaFoldDB" id="A0A448WQJ0"/>
<feature type="compositionally biased region" description="Low complexity" evidence="1">
    <location>
        <begin position="75"/>
        <end position="86"/>
    </location>
</feature>
<evidence type="ECO:0000313" key="2">
    <source>
        <dbReference type="EMBL" id="VEL17655.1"/>
    </source>
</evidence>
<evidence type="ECO:0000256" key="1">
    <source>
        <dbReference type="SAM" id="MobiDB-lite"/>
    </source>
</evidence>
<proteinExistence type="predicted"/>
<gene>
    <name evidence="2" type="ORF">PXEA_LOCUS11095</name>
</gene>
<sequence length="162" mass="17840">MRSVGALDTLFGQATQGLDTNLVAAAALSAVAAGDALYLPVGASPNALLAQTPQPLHHHHQHYHHHHHQQHQHHQQQQQQQQHQHQINTASQQHHLNNIYGGVSYAFFAVENSFFSGTSGTLGSWRLISFDRFLYSTYLDSVCDTLGRRHDCGISNGCSQAS</sequence>
<keyword evidence="3" id="KW-1185">Reference proteome</keyword>
<feature type="region of interest" description="Disordered" evidence="1">
    <location>
        <begin position="55"/>
        <end position="91"/>
    </location>
</feature>
<dbReference type="EMBL" id="CAAALY010033602">
    <property type="protein sequence ID" value="VEL17655.1"/>
    <property type="molecule type" value="Genomic_DNA"/>
</dbReference>
<feature type="compositionally biased region" description="Basic residues" evidence="1">
    <location>
        <begin position="56"/>
        <end position="74"/>
    </location>
</feature>
<comment type="caution">
    <text evidence="2">The sequence shown here is derived from an EMBL/GenBank/DDBJ whole genome shotgun (WGS) entry which is preliminary data.</text>
</comment>
<reference evidence="2" key="1">
    <citation type="submission" date="2018-11" db="EMBL/GenBank/DDBJ databases">
        <authorList>
            <consortium name="Pathogen Informatics"/>
        </authorList>
    </citation>
    <scope>NUCLEOTIDE SEQUENCE</scope>
</reference>